<reference evidence="2" key="1">
    <citation type="journal article" date="2014" name="Int. J. Syst. Evol. Microbiol.">
        <title>Complete genome sequence of Corynebacterium casei LMG S-19264T (=DSM 44701T), isolated from a smear-ripened cheese.</title>
        <authorList>
            <consortium name="US DOE Joint Genome Institute (JGI-PGF)"/>
            <person name="Walter F."/>
            <person name="Albersmeier A."/>
            <person name="Kalinowski J."/>
            <person name="Ruckert C."/>
        </authorList>
    </citation>
    <scope>NUCLEOTIDE SEQUENCE</scope>
    <source>
        <strain evidence="2">CGMCC 1.15082</strain>
    </source>
</reference>
<feature type="transmembrane region" description="Helical" evidence="1">
    <location>
        <begin position="95"/>
        <end position="114"/>
    </location>
</feature>
<dbReference type="Pfam" id="PF13687">
    <property type="entry name" value="DUF4153"/>
    <property type="match status" value="1"/>
</dbReference>
<keyword evidence="1" id="KW-0472">Membrane</keyword>
<evidence type="ECO:0008006" key="4">
    <source>
        <dbReference type="Google" id="ProtNLM"/>
    </source>
</evidence>
<feature type="transmembrane region" description="Helical" evidence="1">
    <location>
        <begin position="296"/>
        <end position="316"/>
    </location>
</feature>
<evidence type="ECO:0000313" key="3">
    <source>
        <dbReference type="Proteomes" id="UP000646478"/>
    </source>
</evidence>
<evidence type="ECO:0000256" key="1">
    <source>
        <dbReference type="SAM" id="Phobius"/>
    </source>
</evidence>
<feature type="transmembrane region" description="Helical" evidence="1">
    <location>
        <begin position="264"/>
        <end position="284"/>
    </location>
</feature>
<feature type="transmembrane region" description="Helical" evidence="1">
    <location>
        <begin position="37"/>
        <end position="56"/>
    </location>
</feature>
<organism evidence="2 3">
    <name type="scientific">Brucella endophytica</name>
    <dbReference type="NCBI Taxonomy" id="1963359"/>
    <lineage>
        <taxon>Bacteria</taxon>
        <taxon>Pseudomonadati</taxon>
        <taxon>Pseudomonadota</taxon>
        <taxon>Alphaproteobacteria</taxon>
        <taxon>Hyphomicrobiales</taxon>
        <taxon>Brucellaceae</taxon>
        <taxon>Brucella/Ochrobactrum group</taxon>
        <taxon>Brucella</taxon>
    </lineage>
</organism>
<dbReference type="AlphaFoldDB" id="A0A916S4M9"/>
<evidence type="ECO:0000313" key="2">
    <source>
        <dbReference type="EMBL" id="GGA82617.1"/>
    </source>
</evidence>
<keyword evidence="1" id="KW-0812">Transmembrane</keyword>
<dbReference type="RefSeq" id="WP_188821607.1">
    <property type="nucleotide sequence ID" value="NZ_BMHH01000002.1"/>
</dbReference>
<feature type="transmembrane region" description="Helical" evidence="1">
    <location>
        <begin position="357"/>
        <end position="377"/>
    </location>
</feature>
<feature type="transmembrane region" description="Helical" evidence="1">
    <location>
        <begin position="187"/>
        <end position="209"/>
    </location>
</feature>
<sequence length="578" mass="61661">MSTSEELNSDNAGWRYIIGEMFGGLQAALLRFPVPALFLVVGTVQAALMIAEFGFLDFGTTPGRLLLGVEGGALSALAACLFGESRQFSAVLRSALALLAGFAIAALLAFPHTFLSTEMALFWGVGGSVLIAPFIRRGTSGAFCLFSARVALAALLGVLLLLLFAGGISAILGSVGLLFGIKLPGDLYRYVWALTGLLVAPLFTMGQFPRRFDDEPSKVALGFMDLGMRTLGDLVIAPLLAVYALIIHLYALKILVTGEMPKGQIGFLVLVYGVCIFVALLVVSPFCDRARAPTRLLLRFWPFFLPVPLALLFYALVLRIADYGVTPARYLLGLSGLVIALILLIQLSPRLRGDSRVIAGLPVLALILGSFGPQGALGVSLASQTDRFLAIVKNPPVDEKRFEEAMSALFFLDKHKALERVAKEGADASSDAAKTAAAWGLVPKQDDDEPGHFGFSSGDGAFAFATSGFDTVVQNVRLPYPDRPVSVSLPAGRSLVFSLEPHALIVALGDQSTRFPITPADIDAMAGIKDGDKPTPIHLEGRGKQLVFLPSFFRGFTGETGQLQSLGGTVLLRAEDWR</sequence>
<dbReference type="EMBL" id="BMHH01000002">
    <property type="protein sequence ID" value="GGA82617.1"/>
    <property type="molecule type" value="Genomic_DNA"/>
</dbReference>
<feature type="transmembrane region" description="Helical" evidence="1">
    <location>
        <begin position="328"/>
        <end position="345"/>
    </location>
</feature>
<feature type="transmembrane region" description="Helical" evidence="1">
    <location>
        <begin position="62"/>
        <end position="83"/>
    </location>
</feature>
<dbReference type="InterPro" id="IPR025291">
    <property type="entry name" value="DUF4153"/>
</dbReference>
<feature type="transmembrane region" description="Helical" evidence="1">
    <location>
        <begin position="150"/>
        <end position="181"/>
    </location>
</feature>
<keyword evidence="3" id="KW-1185">Reference proteome</keyword>
<dbReference type="Proteomes" id="UP000646478">
    <property type="component" value="Unassembled WGS sequence"/>
</dbReference>
<proteinExistence type="predicted"/>
<comment type="caution">
    <text evidence="2">The sequence shown here is derived from an EMBL/GenBank/DDBJ whole genome shotgun (WGS) entry which is preliminary data.</text>
</comment>
<name>A0A916S4M9_9HYPH</name>
<feature type="transmembrane region" description="Helical" evidence="1">
    <location>
        <begin position="230"/>
        <end position="252"/>
    </location>
</feature>
<reference evidence="2" key="2">
    <citation type="submission" date="2020-09" db="EMBL/GenBank/DDBJ databases">
        <authorList>
            <person name="Sun Q."/>
            <person name="Zhou Y."/>
        </authorList>
    </citation>
    <scope>NUCLEOTIDE SEQUENCE</scope>
    <source>
        <strain evidence="2">CGMCC 1.15082</strain>
    </source>
</reference>
<accession>A0A916S4M9</accession>
<gene>
    <name evidence="2" type="ORF">GCM10011491_07540</name>
</gene>
<protein>
    <recommendedName>
        <fullName evidence="4">DUF4153 domain-containing protein</fullName>
    </recommendedName>
</protein>
<feature type="transmembrane region" description="Helical" evidence="1">
    <location>
        <begin position="120"/>
        <end position="138"/>
    </location>
</feature>
<keyword evidence="1" id="KW-1133">Transmembrane helix</keyword>